<organism evidence="2 3">
    <name type="scientific">Roseibacillus persicicus</name>
    <dbReference type="NCBI Taxonomy" id="454148"/>
    <lineage>
        <taxon>Bacteria</taxon>
        <taxon>Pseudomonadati</taxon>
        <taxon>Verrucomicrobiota</taxon>
        <taxon>Verrucomicrobiia</taxon>
        <taxon>Verrucomicrobiales</taxon>
        <taxon>Verrucomicrobiaceae</taxon>
        <taxon>Roseibacillus</taxon>
    </lineage>
</organism>
<dbReference type="RefSeq" id="WP_189567798.1">
    <property type="nucleotide sequence ID" value="NZ_BMXI01000003.1"/>
</dbReference>
<keyword evidence="1" id="KW-1133">Transmembrane helix</keyword>
<keyword evidence="1" id="KW-0812">Transmembrane</keyword>
<sequence length="755" mass="85323">MALDDDTNYSSLQILWLRSLDSFVTLIGALLTFLALFTTPFGEECHHWRTLPIYSSKLVWEKATFLILLIILPLIAFFTLPLAFFIPSWVFVQQSSLLVTAFSFYLISWVALLCGISPRPVVVLFWAFGAIVTFIAIQTGLGLLLNPGPPRLRISESPLRPLLLSSALLLIAWIATARYRKPKFATYLAVLALMVYSTSGLLWNFRYFKPREPNEIAPQKLDLRVLAENEQPSPEEVRIAPQFAAKVPFGQMLMPYRVDCSTDGSRISKSIKNRLQLSPQLARILPAQLNTDHLIADDCILPSEWTNQIPVPIDLKGSYLGILIKPELVATLPLQRQVTRLIDDSTRLKVISIDEDEGNLRLHLSGLLTSLERHQYDEFPDSNSLSITQNPLGLLLKDSATGTLYQCPYQFVGMNHSSSPIRKAKFSCTLSEEDLRSLQAQYPSQNLFSQLELLVFTYQQVGSVQGNFARENWRPFGTSPEKPQETDNDEKIRWSIAELPQQASQSEVADYLDSILYDLPDRPDKSELFLAKQKYAAVGEEHLASLINHLPVFPPAQQLAHQTVKRHANETHLPALLTALQRDPSLANLFSEKGWSQEAAPVLTELIRNRVPIPDDSIAEVIVIVASQEDPATYPDLAWLFTQAGYKHAELAKVLEELPGFPLAETIEQAWLVHLHARKANPEELGYLAAKQGNREALRRLITSVVLEESASHSGRYKWLEKVIDENYGEDLADWSHQNFERLQFDSQRQRFVLP</sequence>
<feature type="transmembrane region" description="Helical" evidence="1">
    <location>
        <begin position="157"/>
        <end position="177"/>
    </location>
</feature>
<gene>
    <name evidence="2" type="ORF">GCM10007100_09390</name>
</gene>
<proteinExistence type="predicted"/>
<feature type="transmembrane region" description="Helical" evidence="1">
    <location>
        <begin position="97"/>
        <end position="116"/>
    </location>
</feature>
<evidence type="ECO:0000313" key="2">
    <source>
        <dbReference type="EMBL" id="GHC46022.1"/>
    </source>
</evidence>
<feature type="transmembrane region" description="Helical" evidence="1">
    <location>
        <begin position="63"/>
        <end position="91"/>
    </location>
</feature>
<dbReference type="AlphaFoldDB" id="A0A918TGP8"/>
<name>A0A918TGP8_9BACT</name>
<comment type="caution">
    <text evidence="2">The sequence shown here is derived from an EMBL/GenBank/DDBJ whole genome shotgun (WGS) entry which is preliminary data.</text>
</comment>
<accession>A0A918TGP8</accession>
<feature type="transmembrane region" description="Helical" evidence="1">
    <location>
        <begin position="184"/>
        <end position="205"/>
    </location>
</feature>
<evidence type="ECO:0000313" key="3">
    <source>
        <dbReference type="Proteomes" id="UP000644507"/>
    </source>
</evidence>
<reference evidence="2" key="1">
    <citation type="journal article" date="2014" name="Int. J. Syst. Evol. Microbiol.">
        <title>Complete genome sequence of Corynebacterium casei LMG S-19264T (=DSM 44701T), isolated from a smear-ripened cheese.</title>
        <authorList>
            <consortium name="US DOE Joint Genome Institute (JGI-PGF)"/>
            <person name="Walter F."/>
            <person name="Albersmeier A."/>
            <person name="Kalinowski J."/>
            <person name="Ruckert C."/>
        </authorList>
    </citation>
    <scope>NUCLEOTIDE SEQUENCE</scope>
    <source>
        <strain evidence="2">KCTC 12988</strain>
    </source>
</reference>
<evidence type="ECO:0000256" key="1">
    <source>
        <dbReference type="SAM" id="Phobius"/>
    </source>
</evidence>
<feature type="transmembrane region" description="Helical" evidence="1">
    <location>
        <begin position="123"/>
        <end position="145"/>
    </location>
</feature>
<dbReference type="Proteomes" id="UP000644507">
    <property type="component" value="Unassembled WGS sequence"/>
</dbReference>
<protein>
    <submittedName>
        <fullName evidence="2">Uncharacterized protein</fullName>
    </submittedName>
</protein>
<keyword evidence="1" id="KW-0472">Membrane</keyword>
<reference evidence="2" key="2">
    <citation type="submission" date="2020-09" db="EMBL/GenBank/DDBJ databases">
        <authorList>
            <person name="Sun Q."/>
            <person name="Kim S."/>
        </authorList>
    </citation>
    <scope>NUCLEOTIDE SEQUENCE</scope>
    <source>
        <strain evidence="2">KCTC 12988</strain>
    </source>
</reference>
<feature type="transmembrane region" description="Helical" evidence="1">
    <location>
        <begin position="20"/>
        <end position="42"/>
    </location>
</feature>
<keyword evidence="3" id="KW-1185">Reference proteome</keyword>
<dbReference type="EMBL" id="BMXI01000003">
    <property type="protein sequence ID" value="GHC46022.1"/>
    <property type="molecule type" value="Genomic_DNA"/>
</dbReference>